<evidence type="ECO:0000313" key="2">
    <source>
        <dbReference type="EMBL" id="SVP89533.1"/>
    </source>
</evidence>
<gene>
    <name evidence="1" type="ORF">TAT_000022900</name>
    <name evidence="2" type="ORF">TAV_000022800</name>
</gene>
<reference evidence="2" key="1">
    <citation type="submission" date="2018-07" db="EMBL/GenBank/DDBJ databases">
        <authorList>
            <person name="Quirk P.G."/>
            <person name="Krulwich T.A."/>
        </authorList>
    </citation>
    <scope>NUCLEOTIDE SEQUENCE</scope>
    <source>
        <strain evidence="2">Anand</strain>
    </source>
</reference>
<dbReference type="VEuPathDB" id="PiroplasmaDB:TA19255"/>
<dbReference type="AlphaFoldDB" id="A0A3B0MHQ9"/>
<protein>
    <submittedName>
        <fullName evidence="2">Uncharacterized protein</fullName>
    </submittedName>
</protein>
<evidence type="ECO:0000313" key="1">
    <source>
        <dbReference type="EMBL" id="SVP88365.1"/>
    </source>
</evidence>
<dbReference type="EMBL" id="UIVS01000001">
    <property type="protein sequence ID" value="SVP89533.1"/>
    <property type="molecule type" value="Genomic_DNA"/>
</dbReference>
<sequence length="151" mass="17698">MGTFTRKFINRAISFGFGFLGLYSFANPDLERIWELHPAFDQKDYAFLSFYKVNENDYNEFEKGIKGLTRYLQRKSGYGYTRLVRLVDMDDQSDLLSDYDYVGTQTWFTPDLMKSALDSSFSQKIISNIRMQNNFNSQLFKIVVDDSSYTP</sequence>
<organism evidence="2">
    <name type="scientific">Theileria annulata</name>
    <dbReference type="NCBI Taxonomy" id="5874"/>
    <lineage>
        <taxon>Eukaryota</taxon>
        <taxon>Sar</taxon>
        <taxon>Alveolata</taxon>
        <taxon>Apicomplexa</taxon>
        <taxon>Aconoidasida</taxon>
        <taxon>Piroplasmida</taxon>
        <taxon>Theileriidae</taxon>
        <taxon>Theileria</taxon>
    </lineage>
</organism>
<dbReference type="EMBL" id="UIVT01000001">
    <property type="protein sequence ID" value="SVP88365.1"/>
    <property type="molecule type" value="Genomic_DNA"/>
</dbReference>
<name>A0A3B0MHQ9_THEAN</name>
<accession>A0A3B0MHQ9</accession>
<proteinExistence type="predicted"/>